<evidence type="ECO:0000313" key="8">
    <source>
        <dbReference type="Proteomes" id="UP000427906"/>
    </source>
</evidence>
<dbReference type="InterPro" id="IPR036551">
    <property type="entry name" value="Flavin_trans-like"/>
</dbReference>
<dbReference type="Proteomes" id="UP000427906">
    <property type="component" value="Chromosome"/>
</dbReference>
<dbReference type="SUPFAM" id="SSF52507">
    <property type="entry name" value="Homo-oligomeric flavin-containing Cys decarboxylases, HFCD"/>
    <property type="match status" value="1"/>
</dbReference>
<evidence type="ECO:0000259" key="5">
    <source>
        <dbReference type="Pfam" id="PF02441"/>
    </source>
</evidence>
<dbReference type="GO" id="GO:0071513">
    <property type="term" value="C:phosphopantothenoylcysteine decarboxylase complex"/>
    <property type="evidence" value="ECO:0007669"/>
    <property type="project" value="TreeGrafter"/>
</dbReference>
<comment type="similarity">
    <text evidence="3 4">In the N-terminal section; belongs to the HFCD (homo-oligomeric flavin containing Cys decarboxylase) superfamily.</text>
</comment>
<keyword evidence="1 3" id="KW-0210">Decarboxylase</keyword>
<dbReference type="EC" id="6.3.2.5" evidence="3"/>
<dbReference type="UniPathway" id="UPA00241">
    <property type="reaction ID" value="UER00353"/>
</dbReference>
<keyword evidence="8" id="KW-1185">Reference proteome</keyword>
<accession>A0A5K7YHG8</accession>
<dbReference type="NCBIfam" id="TIGR00521">
    <property type="entry name" value="coaBC_dfp"/>
    <property type="match status" value="1"/>
</dbReference>
<evidence type="ECO:0000256" key="1">
    <source>
        <dbReference type="ARBA" id="ARBA00022793"/>
    </source>
</evidence>
<dbReference type="InterPro" id="IPR007085">
    <property type="entry name" value="DNA/pantothenate-metab_flavo_C"/>
</dbReference>
<dbReference type="GO" id="GO:0010181">
    <property type="term" value="F:FMN binding"/>
    <property type="evidence" value="ECO:0007669"/>
    <property type="project" value="UniProtKB-UniRule"/>
</dbReference>
<comment type="cofactor">
    <cofactor evidence="3">
        <name>FMN</name>
        <dbReference type="ChEBI" id="CHEBI:58210"/>
    </cofactor>
    <text evidence="3">Binds 1 FMN per subunit.</text>
</comment>
<comment type="catalytic activity">
    <reaction evidence="3 4">
        <text>(R)-4'-phosphopantothenate + L-cysteine + CTP = N-[(R)-4-phosphopantothenoyl]-L-cysteine + CMP + diphosphate + H(+)</text>
        <dbReference type="Rhea" id="RHEA:19397"/>
        <dbReference type="ChEBI" id="CHEBI:10986"/>
        <dbReference type="ChEBI" id="CHEBI:15378"/>
        <dbReference type="ChEBI" id="CHEBI:33019"/>
        <dbReference type="ChEBI" id="CHEBI:35235"/>
        <dbReference type="ChEBI" id="CHEBI:37563"/>
        <dbReference type="ChEBI" id="CHEBI:59458"/>
        <dbReference type="ChEBI" id="CHEBI:60377"/>
        <dbReference type="EC" id="6.3.2.5"/>
    </reaction>
</comment>
<keyword evidence="3" id="KW-0511">Multifunctional enzyme</keyword>
<evidence type="ECO:0000256" key="2">
    <source>
        <dbReference type="ARBA" id="ARBA00023239"/>
    </source>
</evidence>
<keyword evidence="2 3" id="KW-0456">Lyase</keyword>
<proteinExistence type="inferred from homology"/>
<dbReference type="GO" id="GO:0015937">
    <property type="term" value="P:coenzyme A biosynthetic process"/>
    <property type="evidence" value="ECO:0007669"/>
    <property type="project" value="UniProtKB-UniRule"/>
</dbReference>
<name>A0A5K7YHG8_9BACT</name>
<comment type="pathway">
    <text evidence="3 4">Cofactor biosynthesis; coenzyme A biosynthesis; CoA from (R)-pantothenate: step 3/5.</text>
</comment>
<feature type="binding site" evidence="3">
    <location>
        <position position="345"/>
    </location>
    <ligand>
        <name>CTP</name>
        <dbReference type="ChEBI" id="CHEBI:37563"/>
    </ligand>
</feature>
<dbReference type="GO" id="GO:0004633">
    <property type="term" value="F:phosphopantothenoylcysteine decarboxylase activity"/>
    <property type="evidence" value="ECO:0007669"/>
    <property type="project" value="UniProtKB-UniRule"/>
</dbReference>
<dbReference type="KEGG" id="dalk:DSCA_00810"/>
<dbReference type="Gene3D" id="3.40.50.10300">
    <property type="entry name" value="CoaB-like"/>
    <property type="match status" value="1"/>
</dbReference>
<dbReference type="GO" id="GO:0004632">
    <property type="term" value="F:phosphopantothenate--cysteine ligase activity"/>
    <property type="evidence" value="ECO:0007669"/>
    <property type="project" value="UniProtKB-UniRule"/>
</dbReference>
<dbReference type="InterPro" id="IPR005252">
    <property type="entry name" value="CoaBC"/>
</dbReference>
<dbReference type="InterPro" id="IPR035929">
    <property type="entry name" value="CoaB-like_sf"/>
</dbReference>
<dbReference type="Pfam" id="PF02441">
    <property type="entry name" value="Flavoprotein"/>
    <property type="match status" value="1"/>
</dbReference>
<dbReference type="SUPFAM" id="SSF102645">
    <property type="entry name" value="CoaB-like"/>
    <property type="match status" value="1"/>
</dbReference>
<keyword evidence="3 4" id="KW-0285">Flavoprotein</keyword>
<dbReference type="EC" id="4.1.1.36" evidence="3"/>
<gene>
    <name evidence="3 7" type="primary">coaBC</name>
    <name evidence="7" type="ORF">DSCA_00810</name>
</gene>
<feature type="binding site" evidence="3">
    <location>
        <position position="349"/>
    </location>
    <ligand>
        <name>CTP</name>
        <dbReference type="ChEBI" id="CHEBI:37563"/>
    </ligand>
</feature>
<keyword evidence="3" id="KW-0460">Magnesium</keyword>
<keyword evidence="3 4" id="KW-0288">FMN</keyword>
<dbReference type="HAMAP" id="MF_02225">
    <property type="entry name" value="CoaBC"/>
    <property type="match status" value="1"/>
</dbReference>
<dbReference type="GO" id="GO:0015941">
    <property type="term" value="P:pantothenate catabolic process"/>
    <property type="evidence" value="ECO:0007669"/>
    <property type="project" value="InterPro"/>
</dbReference>
<keyword evidence="3" id="KW-0479">Metal-binding</keyword>
<protein>
    <recommendedName>
        <fullName evidence="3">Coenzyme A biosynthesis bifunctional protein CoaBC</fullName>
    </recommendedName>
    <alternativeName>
        <fullName evidence="3">DNA/pantothenate metabolism flavoprotein</fullName>
    </alternativeName>
    <alternativeName>
        <fullName evidence="3">Phosphopantothenoylcysteine synthetase/decarboxylase</fullName>
        <shortName evidence="3">PPCS-PPCDC</shortName>
    </alternativeName>
    <domain>
        <recommendedName>
            <fullName evidence="3">Phosphopantothenoylcysteine decarboxylase</fullName>
            <shortName evidence="3">PPC decarboxylase</shortName>
            <shortName evidence="3">PPC-DC</shortName>
            <ecNumber evidence="3">4.1.1.36</ecNumber>
        </recommendedName>
        <alternativeName>
            <fullName evidence="3">CoaC</fullName>
        </alternativeName>
    </domain>
    <domain>
        <recommendedName>
            <fullName evidence="3">Phosphopantothenate--cysteine ligase</fullName>
            <ecNumber evidence="3">6.3.2.5</ecNumber>
        </recommendedName>
        <alternativeName>
            <fullName evidence="3">CoaB</fullName>
        </alternativeName>
        <alternativeName>
            <fullName evidence="3">Phosphopantothenoylcysteine synthetase</fullName>
            <shortName evidence="3">PPC synthetase</shortName>
            <shortName evidence="3">PPC-S</shortName>
        </alternativeName>
    </domain>
</protein>
<dbReference type="Pfam" id="PF04127">
    <property type="entry name" value="DFP"/>
    <property type="match status" value="1"/>
</dbReference>
<dbReference type="RefSeq" id="WP_231716338.1">
    <property type="nucleotide sequence ID" value="NZ_AP021874.1"/>
</dbReference>
<comment type="function">
    <text evidence="3">Catalyzes two sequential steps in the biosynthesis of coenzyme A. In the first step cysteine is conjugated to 4'-phosphopantothenate to form 4-phosphopantothenoylcysteine. In the second step the latter compound is decarboxylated to form 4'-phosphopantotheine.</text>
</comment>
<dbReference type="InterPro" id="IPR003382">
    <property type="entry name" value="Flavoprotein"/>
</dbReference>
<comment type="function">
    <text evidence="4">Catalyzes two steps in the biosynthesis of coenzyme A. In the first step cysteine is conjugated to 4'-phosphopantothenate to form 4-phosphopantothenoylcysteine, in the latter compound is decarboxylated to form 4'-phosphopantotheine.</text>
</comment>
<feature type="domain" description="DNA/pantothenate metabolism flavoprotein C-terminal" evidence="6">
    <location>
        <begin position="193"/>
        <end position="403"/>
    </location>
</feature>
<reference evidence="7 8" key="1">
    <citation type="submission" date="2019-11" db="EMBL/GenBank/DDBJ databases">
        <title>Comparative genomics of hydrocarbon-degrading Desulfosarcina strains.</title>
        <authorList>
            <person name="Watanabe M."/>
            <person name="Kojima H."/>
            <person name="Fukui M."/>
        </authorList>
    </citation>
    <scope>NUCLEOTIDE SEQUENCE [LARGE SCALE GENOMIC DNA]</scope>
    <source>
        <strain evidence="7 8">PL12</strain>
    </source>
</reference>
<evidence type="ECO:0000259" key="6">
    <source>
        <dbReference type="Pfam" id="PF04127"/>
    </source>
</evidence>
<feature type="binding site" evidence="3">
    <location>
        <position position="286"/>
    </location>
    <ligand>
        <name>CTP</name>
        <dbReference type="ChEBI" id="CHEBI:37563"/>
    </ligand>
</feature>
<evidence type="ECO:0000256" key="3">
    <source>
        <dbReference type="HAMAP-Rule" id="MF_02225"/>
    </source>
</evidence>
<feature type="binding site" evidence="3">
    <location>
        <position position="331"/>
    </location>
    <ligand>
        <name>CTP</name>
        <dbReference type="ChEBI" id="CHEBI:37563"/>
    </ligand>
</feature>
<evidence type="ECO:0000313" key="7">
    <source>
        <dbReference type="EMBL" id="BBO66151.1"/>
    </source>
</evidence>
<dbReference type="EMBL" id="AP021874">
    <property type="protein sequence ID" value="BBO66151.1"/>
    <property type="molecule type" value="Genomic_DNA"/>
</dbReference>
<feature type="region of interest" description="Phosphopantothenoylcysteine decarboxylase" evidence="3">
    <location>
        <begin position="1"/>
        <end position="197"/>
    </location>
</feature>
<comment type="similarity">
    <text evidence="3 4">In the C-terminal section; belongs to the PPC synthetase family.</text>
</comment>
<dbReference type="GO" id="GO:0046872">
    <property type="term" value="F:metal ion binding"/>
    <property type="evidence" value="ECO:0007669"/>
    <property type="project" value="UniProtKB-KW"/>
</dbReference>
<sequence>MAPIAMKKTILHDKNIVLGVCGGIAAYKSVDLLRRLVKLGARVRVIMTRSAARFVTPMTFSVLSENQVCVDLFDETDDAPIRHIAWAEAAQAVVIAPATANMVAKLAHGIADDALSTFMLAVTCPVMICPSMNSNMFEHPAHRRNLKQLESDGNHILSPGEGALACGTTGPGRLPEPPEIVDRLIRFLSPDDLAGKNLLVTAGPTREAIDPVRFISNPSSGKMGYAIARAAEHRGAHVTLVTGPVCLAPPLNVEVVPVVTVDEMAGAVFSRMEKAHVIVKVAAVSDYRPVNTETHKIKKGEGEIQLALERTTDILKTIGRRKRDGQVVVGFAAETRDMDTYARRKLEEKRLDLIAANLIGPPDSGFAADTNRMTLFFEDGRKTVLDVMDKDAVAHLILDQVVDLMGRKGVSVR</sequence>
<dbReference type="Gene3D" id="3.40.50.1950">
    <property type="entry name" value="Flavin prenyltransferase-like"/>
    <property type="match status" value="1"/>
</dbReference>
<feature type="active site" description="Proton donor" evidence="3">
    <location>
        <position position="166"/>
    </location>
</feature>
<keyword evidence="3 4" id="KW-0436">Ligase</keyword>
<comment type="cofactor">
    <cofactor evidence="3">
        <name>Mg(2+)</name>
        <dbReference type="ChEBI" id="CHEBI:18420"/>
    </cofactor>
</comment>
<organism evidence="7 8">
    <name type="scientific">Desulfosarcina alkanivorans</name>
    <dbReference type="NCBI Taxonomy" id="571177"/>
    <lineage>
        <taxon>Bacteria</taxon>
        <taxon>Pseudomonadati</taxon>
        <taxon>Thermodesulfobacteriota</taxon>
        <taxon>Desulfobacteria</taxon>
        <taxon>Desulfobacterales</taxon>
        <taxon>Desulfosarcinaceae</taxon>
        <taxon>Desulfosarcina</taxon>
    </lineage>
</organism>
<feature type="binding site" evidence="3">
    <location>
        <position position="296"/>
    </location>
    <ligand>
        <name>CTP</name>
        <dbReference type="ChEBI" id="CHEBI:37563"/>
    </ligand>
</feature>
<feature type="region of interest" description="Phosphopantothenate--cysteine ligase" evidence="3">
    <location>
        <begin position="198"/>
        <end position="413"/>
    </location>
</feature>
<dbReference type="PANTHER" id="PTHR14359:SF6">
    <property type="entry name" value="PHOSPHOPANTOTHENOYLCYSTEINE DECARBOXYLASE"/>
    <property type="match status" value="1"/>
</dbReference>
<dbReference type="AlphaFoldDB" id="A0A5K7YHG8"/>
<dbReference type="PANTHER" id="PTHR14359">
    <property type="entry name" value="HOMO-OLIGOMERIC FLAVIN CONTAINING CYS DECARBOXYLASE FAMILY"/>
    <property type="match status" value="1"/>
</dbReference>
<comment type="pathway">
    <text evidence="3 4">Cofactor biosynthesis; coenzyme A biosynthesis; CoA from (R)-pantothenate: step 2/5.</text>
</comment>
<evidence type="ECO:0000256" key="4">
    <source>
        <dbReference type="RuleBase" id="RU364078"/>
    </source>
</evidence>
<comment type="caution">
    <text evidence="3">Lacks conserved residue(s) required for the propagation of feature annotation.</text>
</comment>
<comment type="catalytic activity">
    <reaction evidence="3 4">
        <text>N-[(R)-4-phosphopantothenoyl]-L-cysteine + H(+) = (R)-4'-phosphopantetheine + CO2</text>
        <dbReference type="Rhea" id="RHEA:16793"/>
        <dbReference type="ChEBI" id="CHEBI:15378"/>
        <dbReference type="ChEBI" id="CHEBI:16526"/>
        <dbReference type="ChEBI" id="CHEBI:59458"/>
        <dbReference type="ChEBI" id="CHEBI:61723"/>
        <dbReference type="EC" id="4.1.1.36"/>
    </reaction>
</comment>
<feature type="domain" description="Flavoprotein" evidence="5">
    <location>
        <begin position="14"/>
        <end position="187"/>
    </location>
</feature>